<dbReference type="InterPro" id="IPR038717">
    <property type="entry name" value="Tc1-like_DDE_dom"/>
</dbReference>
<proteinExistence type="predicted"/>
<feature type="domain" description="Tc1-like transposase DDE" evidence="1">
    <location>
        <begin position="16"/>
        <end position="51"/>
    </location>
</feature>
<dbReference type="AlphaFoldDB" id="A0A3P1SZC9"/>
<evidence type="ECO:0000313" key="3">
    <source>
        <dbReference type="Proteomes" id="UP000280819"/>
    </source>
</evidence>
<dbReference type="GO" id="GO:0003676">
    <property type="term" value="F:nucleic acid binding"/>
    <property type="evidence" value="ECO:0007669"/>
    <property type="project" value="InterPro"/>
</dbReference>
<reference evidence="2 3" key="1">
    <citation type="submission" date="2018-11" db="EMBL/GenBank/DDBJ databases">
        <title>Genomes From Bacteria Associated with the Canine Oral Cavity: a Test Case for Automated Genome-Based Taxonomic Assignment.</title>
        <authorList>
            <person name="Coil D.A."/>
            <person name="Jospin G."/>
            <person name="Darling A.E."/>
            <person name="Wallis C."/>
            <person name="Davis I.J."/>
            <person name="Harris S."/>
            <person name="Eisen J.A."/>
            <person name="Holcombe L.J."/>
            <person name="O'Flynn C."/>
        </authorList>
    </citation>
    <scope>NUCLEOTIDE SEQUENCE [LARGE SCALE GENOMIC DNA]</scope>
    <source>
        <strain evidence="2 3">OH887_COT-365</strain>
    </source>
</reference>
<dbReference type="OrthoDB" id="3254066at2"/>
<name>A0A3P1SZC9_9ACTN</name>
<dbReference type="Pfam" id="PF13358">
    <property type="entry name" value="DDE_3"/>
    <property type="match status" value="1"/>
</dbReference>
<dbReference type="InterPro" id="IPR036397">
    <property type="entry name" value="RNaseH_sf"/>
</dbReference>
<evidence type="ECO:0000259" key="1">
    <source>
        <dbReference type="Pfam" id="PF13358"/>
    </source>
</evidence>
<gene>
    <name evidence="2" type="ORF">EII34_15725</name>
</gene>
<sequence length="73" mass="8730">MMLFSSHLNNPPGNRFANITFIQLPPHCPDHNPIEHVWSEAKHHISNHQRPHFNDTREAFEAYIQQKKFPYRL</sequence>
<protein>
    <recommendedName>
        <fullName evidence="1">Tc1-like transposase DDE domain-containing protein</fullName>
    </recommendedName>
</protein>
<comment type="caution">
    <text evidence="2">The sequence shown here is derived from an EMBL/GenBank/DDBJ whole genome shotgun (WGS) entry which is preliminary data.</text>
</comment>
<dbReference type="EMBL" id="RQZG01000047">
    <property type="protein sequence ID" value="RRD02612.1"/>
    <property type="molecule type" value="Genomic_DNA"/>
</dbReference>
<dbReference type="RefSeq" id="WP_124846109.1">
    <property type="nucleotide sequence ID" value="NZ_RQZG01000047.1"/>
</dbReference>
<organism evidence="2 3">
    <name type="scientific">Arachnia propionica</name>
    <dbReference type="NCBI Taxonomy" id="1750"/>
    <lineage>
        <taxon>Bacteria</taxon>
        <taxon>Bacillati</taxon>
        <taxon>Actinomycetota</taxon>
        <taxon>Actinomycetes</taxon>
        <taxon>Propionibacteriales</taxon>
        <taxon>Propionibacteriaceae</taxon>
        <taxon>Arachnia</taxon>
    </lineage>
</organism>
<dbReference type="Proteomes" id="UP000280819">
    <property type="component" value="Unassembled WGS sequence"/>
</dbReference>
<dbReference type="Gene3D" id="3.30.420.10">
    <property type="entry name" value="Ribonuclease H-like superfamily/Ribonuclease H"/>
    <property type="match status" value="1"/>
</dbReference>
<accession>A0A3P1SZC9</accession>
<evidence type="ECO:0000313" key="2">
    <source>
        <dbReference type="EMBL" id="RRD02612.1"/>
    </source>
</evidence>